<evidence type="ECO:0000313" key="2">
    <source>
        <dbReference type="EMBL" id="TDZ27787.1"/>
    </source>
</evidence>
<protein>
    <submittedName>
        <fullName evidence="2">Uncharacterized protein</fullName>
    </submittedName>
</protein>
<keyword evidence="1" id="KW-0472">Membrane</keyword>
<feature type="transmembrane region" description="Helical" evidence="1">
    <location>
        <begin position="56"/>
        <end position="75"/>
    </location>
</feature>
<reference evidence="2 3" key="1">
    <citation type="submission" date="2018-11" db="EMBL/GenBank/DDBJ databases">
        <title>Genome sequence and assembly of Colletotrichum spinosum.</title>
        <authorList>
            <person name="Gan P."/>
            <person name="Shirasu K."/>
        </authorList>
    </citation>
    <scope>NUCLEOTIDE SEQUENCE [LARGE SCALE GENOMIC DNA]</scope>
    <source>
        <strain evidence="2 3">CBS 515.97</strain>
    </source>
</reference>
<dbReference type="EMBL" id="QAPG01001767">
    <property type="protein sequence ID" value="TDZ27787.1"/>
    <property type="molecule type" value="Genomic_DNA"/>
</dbReference>
<evidence type="ECO:0000256" key="1">
    <source>
        <dbReference type="SAM" id="Phobius"/>
    </source>
</evidence>
<gene>
    <name evidence="2" type="ORF">C8035_v008626</name>
</gene>
<feature type="transmembrane region" description="Helical" evidence="1">
    <location>
        <begin position="22"/>
        <end position="44"/>
    </location>
</feature>
<name>A0A4R8PQC3_9PEZI</name>
<keyword evidence="3" id="KW-1185">Reference proteome</keyword>
<comment type="caution">
    <text evidence="2">The sequence shown here is derived from an EMBL/GenBank/DDBJ whole genome shotgun (WGS) entry which is preliminary data.</text>
</comment>
<sequence>MPHHTHDGGFEPGVAQRKRLCALGNTALAALNIVALILSVVAYVQGSKKKPEELAQCILTGIFLPFVALSAYLIVSLKPGNSITFRLMYVAVVTVLYCLFSFGFGVVFATRLIRGDRWKGEVTTRTATAVINIINAYDTP</sequence>
<proteinExistence type="predicted"/>
<keyword evidence="1" id="KW-1133">Transmembrane helix</keyword>
<dbReference type="AlphaFoldDB" id="A0A4R8PQC3"/>
<organism evidence="2 3">
    <name type="scientific">Colletotrichum spinosum</name>
    <dbReference type="NCBI Taxonomy" id="1347390"/>
    <lineage>
        <taxon>Eukaryota</taxon>
        <taxon>Fungi</taxon>
        <taxon>Dikarya</taxon>
        <taxon>Ascomycota</taxon>
        <taxon>Pezizomycotina</taxon>
        <taxon>Sordariomycetes</taxon>
        <taxon>Hypocreomycetidae</taxon>
        <taxon>Glomerellales</taxon>
        <taxon>Glomerellaceae</taxon>
        <taxon>Colletotrichum</taxon>
        <taxon>Colletotrichum orbiculare species complex</taxon>
    </lineage>
</organism>
<evidence type="ECO:0000313" key="3">
    <source>
        <dbReference type="Proteomes" id="UP000295083"/>
    </source>
</evidence>
<keyword evidence="1" id="KW-0812">Transmembrane</keyword>
<feature type="transmembrane region" description="Helical" evidence="1">
    <location>
        <begin position="87"/>
        <end position="109"/>
    </location>
</feature>
<dbReference type="Proteomes" id="UP000295083">
    <property type="component" value="Unassembled WGS sequence"/>
</dbReference>
<accession>A0A4R8PQC3</accession>